<protein>
    <submittedName>
        <fullName evidence="2">Uncharacterized protein</fullName>
    </submittedName>
</protein>
<feature type="compositionally biased region" description="Polar residues" evidence="1">
    <location>
        <begin position="9"/>
        <end position="26"/>
    </location>
</feature>
<dbReference type="Proteomes" id="UP000463951">
    <property type="component" value="Chromosome"/>
</dbReference>
<dbReference type="EMBL" id="AP019620">
    <property type="protein sequence ID" value="BBJ37286.1"/>
    <property type="molecule type" value="Genomic_DNA"/>
</dbReference>
<accession>A0A499UKC3</accession>
<name>A0A499UKC3_9ACTN</name>
<gene>
    <name evidence="2" type="ORF">SSPO_000040</name>
</gene>
<sequence length="82" mass="8938">MSAHPTARTAPTANDNPVNLPGQSTSQRKRVVHLEGPVNRPIDGSEHLPHLGKALPLFLLPQNPRDHFEIPLRPAALQNAES</sequence>
<dbReference type="AlphaFoldDB" id="A0A499UKC3"/>
<evidence type="ECO:0000313" key="2">
    <source>
        <dbReference type="EMBL" id="BBJ37286.1"/>
    </source>
</evidence>
<proteinExistence type="predicted"/>
<evidence type="ECO:0000313" key="3">
    <source>
        <dbReference type="Proteomes" id="UP000463951"/>
    </source>
</evidence>
<organism evidence="2 3">
    <name type="scientific">Streptomyces antimycoticus</name>
    <dbReference type="NCBI Taxonomy" id="68175"/>
    <lineage>
        <taxon>Bacteria</taxon>
        <taxon>Bacillati</taxon>
        <taxon>Actinomycetota</taxon>
        <taxon>Actinomycetes</taxon>
        <taxon>Kitasatosporales</taxon>
        <taxon>Streptomycetaceae</taxon>
        <taxon>Streptomyces</taxon>
        <taxon>Streptomyces violaceusniger group</taxon>
    </lineage>
</organism>
<reference evidence="2 3" key="1">
    <citation type="journal article" date="2020" name="Int. J. Syst. Evol. Microbiol.">
        <title>Reclassification of Streptomyces castelarensis and Streptomyces sporoclivatus as later heterotypic synonyms of Streptomyces antimycoticus.</title>
        <authorList>
            <person name="Komaki H."/>
            <person name="Tamura T."/>
        </authorList>
    </citation>
    <scope>NUCLEOTIDE SEQUENCE [LARGE SCALE GENOMIC DNA]</scope>
    <source>
        <strain evidence="2 3">NBRC 100767</strain>
    </source>
</reference>
<evidence type="ECO:0000256" key="1">
    <source>
        <dbReference type="SAM" id="MobiDB-lite"/>
    </source>
</evidence>
<feature type="region of interest" description="Disordered" evidence="1">
    <location>
        <begin position="1"/>
        <end position="30"/>
    </location>
</feature>